<dbReference type="EMBL" id="UINC01011996">
    <property type="protein sequence ID" value="SVA52629.1"/>
    <property type="molecule type" value="Genomic_DNA"/>
</dbReference>
<keyword evidence="1" id="KW-1133">Transmembrane helix</keyword>
<accession>A0A381WJI6</accession>
<evidence type="ECO:0000313" key="2">
    <source>
        <dbReference type="EMBL" id="SVA52629.1"/>
    </source>
</evidence>
<proteinExistence type="predicted"/>
<dbReference type="AlphaFoldDB" id="A0A381WJI6"/>
<dbReference type="Pfam" id="PF10861">
    <property type="entry name" value="DUF2784"/>
    <property type="match status" value="1"/>
</dbReference>
<sequence>MLTGQTSPLLADAAVLLHFGYLAFLTFGGFLVWRSPRAIWPHLAAVAWAIGVVVIRYPCPLTDLERHFRPSVGERSFIERYLEGVIYPEGHMDTARLVVVVVVAISYAGILRRRRPAVARPGD</sequence>
<evidence type="ECO:0008006" key="3">
    <source>
        <dbReference type="Google" id="ProtNLM"/>
    </source>
</evidence>
<gene>
    <name evidence="2" type="ORF">METZ01_LOCUS105483</name>
</gene>
<keyword evidence="1" id="KW-0472">Membrane</keyword>
<name>A0A381WJI6_9ZZZZ</name>
<protein>
    <recommendedName>
        <fullName evidence="3">DUF2784 domain-containing protein</fullName>
    </recommendedName>
</protein>
<feature type="transmembrane region" description="Helical" evidence="1">
    <location>
        <begin position="15"/>
        <end position="33"/>
    </location>
</feature>
<feature type="transmembrane region" description="Helical" evidence="1">
    <location>
        <begin position="40"/>
        <end position="58"/>
    </location>
</feature>
<organism evidence="2">
    <name type="scientific">marine metagenome</name>
    <dbReference type="NCBI Taxonomy" id="408172"/>
    <lineage>
        <taxon>unclassified sequences</taxon>
        <taxon>metagenomes</taxon>
        <taxon>ecological metagenomes</taxon>
    </lineage>
</organism>
<feature type="transmembrane region" description="Helical" evidence="1">
    <location>
        <begin position="94"/>
        <end position="111"/>
    </location>
</feature>
<dbReference type="InterPro" id="IPR021218">
    <property type="entry name" value="DUF2784"/>
</dbReference>
<reference evidence="2" key="1">
    <citation type="submission" date="2018-05" db="EMBL/GenBank/DDBJ databases">
        <authorList>
            <person name="Lanie J.A."/>
            <person name="Ng W.-L."/>
            <person name="Kazmierczak K.M."/>
            <person name="Andrzejewski T.M."/>
            <person name="Davidsen T.M."/>
            <person name="Wayne K.J."/>
            <person name="Tettelin H."/>
            <person name="Glass J.I."/>
            <person name="Rusch D."/>
            <person name="Podicherti R."/>
            <person name="Tsui H.-C.T."/>
            <person name="Winkler M.E."/>
        </authorList>
    </citation>
    <scope>NUCLEOTIDE SEQUENCE</scope>
</reference>
<keyword evidence="1" id="KW-0812">Transmembrane</keyword>
<evidence type="ECO:0000256" key="1">
    <source>
        <dbReference type="SAM" id="Phobius"/>
    </source>
</evidence>